<dbReference type="EMBL" id="BLLL01000005">
    <property type="protein sequence ID" value="GFH62810.1"/>
    <property type="molecule type" value="Genomic_DNA"/>
</dbReference>
<keyword evidence="3 5" id="KW-1133">Transmembrane helix</keyword>
<feature type="transmembrane region" description="Helical" evidence="5">
    <location>
        <begin position="103"/>
        <end position="124"/>
    </location>
</feature>
<dbReference type="PIRSF" id="PIRSF000180">
    <property type="entry name" value="FrdC"/>
    <property type="match status" value="1"/>
</dbReference>
<organism evidence="6 7">
    <name type="scientific">Candidatus Desulfovibrio kirbyi</name>
    <dbReference type="NCBI Taxonomy" id="2696086"/>
    <lineage>
        <taxon>Bacteria</taxon>
        <taxon>Pseudomonadati</taxon>
        <taxon>Thermodesulfobacteriota</taxon>
        <taxon>Desulfovibrionia</taxon>
        <taxon>Desulfovibrionales</taxon>
        <taxon>Desulfovibrionaceae</taxon>
        <taxon>Desulfovibrio</taxon>
    </lineage>
</organism>
<feature type="transmembrane region" description="Helical" evidence="5">
    <location>
        <begin position="26"/>
        <end position="48"/>
    </location>
</feature>
<name>A0A6L2R5G4_9BACT</name>
<dbReference type="InterPro" id="IPR003510">
    <property type="entry name" value="Fumarate_red_C"/>
</dbReference>
<dbReference type="Gene3D" id="1.20.1300.10">
    <property type="entry name" value="Fumarate reductase/succinate dehydrogenase, transmembrane subunit"/>
    <property type="match status" value="1"/>
</dbReference>
<evidence type="ECO:0000256" key="1">
    <source>
        <dbReference type="ARBA" id="ARBA00022475"/>
    </source>
</evidence>
<keyword evidence="1" id="KW-1003">Cell membrane</keyword>
<sequence>MATKRKPYIREMNSDWWRKLPYYRFYMLRELTAVPAIWFSILLIYGLSALKQGEASFACFVQFLANPIVLLINVVALMAALLQTTTWFTLAPKVVRLSECCAYRAKIALWGITGLATIILLFLAL</sequence>
<accession>A0A6L2R5G4</accession>
<comment type="caution">
    <text evidence="6">The sequence shown here is derived from an EMBL/GenBank/DDBJ whole genome shotgun (WGS) entry which is preliminary data.</text>
</comment>
<evidence type="ECO:0000313" key="7">
    <source>
        <dbReference type="Proteomes" id="UP000505077"/>
    </source>
</evidence>
<dbReference type="AlphaFoldDB" id="A0A6L2R5G4"/>
<dbReference type="InterPro" id="IPR034804">
    <property type="entry name" value="SQR/QFR_C/D"/>
</dbReference>
<keyword evidence="4 5" id="KW-0472">Membrane</keyword>
<dbReference type="SUPFAM" id="SSF81343">
    <property type="entry name" value="Fumarate reductase respiratory complex transmembrane subunits"/>
    <property type="match status" value="1"/>
</dbReference>
<dbReference type="CDD" id="cd00546">
    <property type="entry name" value="QFR_TypeD_subunitC"/>
    <property type="match status" value="1"/>
</dbReference>
<dbReference type="GO" id="GO:0016020">
    <property type="term" value="C:membrane"/>
    <property type="evidence" value="ECO:0007669"/>
    <property type="project" value="InterPro"/>
</dbReference>
<evidence type="ECO:0000256" key="2">
    <source>
        <dbReference type="ARBA" id="ARBA00022692"/>
    </source>
</evidence>
<dbReference type="HAMAP" id="MF_00708">
    <property type="entry name" value="Fumarate_red_C"/>
    <property type="match status" value="1"/>
</dbReference>
<protein>
    <submittedName>
        <fullName evidence="6">Fumarate reductase subunit C</fullName>
    </submittedName>
</protein>
<dbReference type="NCBIfam" id="NF003445">
    <property type="entry name" value="PRK04987.1"/>
    <property type="match status" value="1"/>
</dbReference>
<keyword evidence="2 5" id="KW-0812">Transmembrane</keyword>
<dbReference type="Proteomes" id="UP000505077">
    <property type="component" value="Unassembled WGS sequence"/>
</dbReference>
<proteinExistence type="inferred from homology"/>
<evidence type="ECO:0000256" key="5">
    <source>
        <dbReference type="SAM" id="Phobius"/>
    </source>
</evidence>
<evidence type="ECO:0000256" key="3">
    <source>
        <dbReference type="ARBA" id="ARBA00022989"/>
    </source>
</evidence>
<dbReference type="Pfam" id="PF02300">
    <property type="entry name" value="Fumarate_red_C"/>
    <property type="match status" value="1"/>
</dbReference>
<evidence type="ECO:0000256" key="4">
    <source>
        <dbReference type="ARBA" id="ARBA00023136"/>
    </source>
</evidence>
<gene>
    <name evidence="6" type="primary">frdC</name>
    <name evidence="6" type="ORF">ZNDK_0581</name>
</gene>
<feature type="transmembrane region" description="Helical" evidence="5">
    <location>
        <begin position="68"/>
        <end position="91"/>
    </location>
</feature>
<evidence type="ECO:0000313" key="6">
    <source>
        <dbReference type="EMBL" id="GFH62810.1"/>
    </source>
</evidence>
<reference evidence="6 7" key="1">
    <citation type="journal article" date="2020" name="ISME J.">
        <title>Parallel Reductive Genome Evolution in Desulfovibrio Ectosymbionts Independently Acquired by Trichonympha Protists in the Termite Gut.</title>
        <authorList>
            <person name="Takeuchi M."/>
            <person name="Kuwahara H."/>
            <person name="Murakami T."/>
            <person name="Takahashi K."/>
            <person name="Kajitani R."/>
            <person name="Toyoda A."/>
            <person name="Itoh T."/>
            <person name="Ohkuma M."/>
            <person name="Hongoh Y."/>
        </authorList>
    </citation>
    <scope>NUCLEOTIDE SEQUENCE [LARGE SCALE GENOMIC DNA]</scope>
    <source>
        <strain evidence="6">ZnDsv-02</strain>
    </source>
</reference>